<dbReference type="SUPFAM" id="SSF54534">
    <property type="entry name" value="FKBP-like"/>
    <property type="match status" value="1"/>
</dbReference>
<dbReference type="Pfam" id="PF01272">
    <property type="entry name" value="GreA_GreB"/>
    <property type="match status" value="1"/>
</dbReference>
<dbReference type="EMBL" id="VZUQ01000063">
    <property type="protein sequence ID" value="KAB1180452.1"/>
    <property type="molecule type" value="Genomic_DNA"/>
</dbReference>
<dbReference type="AlphaFoldDB" id="A0AAD3ZV20"/>
<sequence length="123" mass="13953">MAGYNRGRTMLSLLKNSLSLAIKPHILENLLNKIDKTEKNSFDSEMVYVDSIVTIRDLVGHQDYCYQLSIPGCVTKDSRPLSILSPLGSELIGRRVGDDIYAKENGKYLWFKIMAVKNKHNVH</sequence>
<name>A0AAD3ZV20_PHODD</name>
<protein>
    <recommendedName>
        <fullName evidence="1">Transcription elongation factor GreA/GreB C-terminal domain-containing protein</fullName>
    </recommendedName>
</protein>
<dbReference type="InterPro" id="IPR001437">
    <property type="entry name" value="Tscrpt_elong_fac_GreA/B_C"/>
</dbReference>
<evidence type="ECO:0000313" key="3">
    <source>
        <dbReference type="Proteomes" id="UP000480943"/>
    </source>
</evidence>
<comment type="caution">
    <text evidence="2">The sequence shown here is derived from an EMBL/GenBank/DDBJ whole genome shotgun (WGS) entry which is preliminary data.</text>
</comment>
<dbReference type="GO" id="GO:0032784">
    <property type="term" value="P:regulation of DNA-templated transcription elongation"/>
    <property type="evidence" value="ECO:0007669"/>
    <property type="project" value="InterPro"/>
</dbReference>
<reference evidence="2 3" key="1">
    <citation type="submission" date="2019-09" db="EMBL/GenBank/DDBJ databases">
        <title>Photobacterium damselae subsp. damselae CDC-2227-81, a human clinical isolate.</title>
        <authorList>
            <person name="Osorio C.R."/>
        </authorList>
    </citation>
    <scope>NUCLEOTIDE SEQUENCE [LARGE SCALE GENOMIC DNA]</scope>
    <source>
        <strain evidence="2 3">CDC-2227-81</strain>
    </source>
</reference>
<feature type="domain" description="Transcription elongation factor GreA/GreB C-terminal" evidence="1">
    <location>
        <begin position="45"/>
        <end position="117"/>
    </location>
</feature>
<dbReference type="InterPro" id="IPR036953">
    <property type="entry name" value="GreA/GreB_C_sf"/>
</dbReference>
<dbReference type="PROSITE" id="PS00830">
    <property type="entry name" value="GREAB_2"/>
    <property type="match status" value="1"/>
</dbReference>
<dbReference type="Gene3D" id="3.10.50.30">
    <property type="entry name" value="Transcription elongation factor, GreA/GreB, C-terminal domain"/>
    <property type="match status" value="1"/>
</dbReference>
<accession>A0AAD3ZV20</accession>
<proteinExistence type="predicted"/>
<gene>
    <name evidence="2" type="ORF">F6450_11290</name>
</gene>
<dbReference type="GO" id="GO:0003677">
    <property type="term" value="F:DNA binding"/>
    <property type="evidence" value="ECO:0007669"/>
    <property type="project" value="InterPro"/>
</dbReference>
<evidence type="ECO:0000313" key="2">
    <source>
        <dbReference type="EMBL" id="KAB1180452.1"/>
    </source>
</evidence>
<dbReference type="Proteomes" id="UP000480943">
    <property type="component" value="Unassembled WGS sequence"/>
</dbReference>
<organism evidence="2 3">
    <name type="scientific">Photobacterium damselae subsp. damselae</name>
    <name type="common">Listonella damsela</name>
    <dbReference type="NCBI Taxonomy" id="85581"/>
    <lineage>
        <taxon>Bacteria</taxon>
        <taxon>Pseudomonadati</taxon>
        <taxon>Pseudomonadota</taxon>
        <taxon>Gammaproteobacteria</taxon>
        <taxon>Vibrionales</taxon>
        <taxon>Vibrionaceae</taxon>
        <taxon>Photobacterium</taxon>
    </lineage>
</organism>
<evidence type="ECO:0000259" key="1">
    <source>
        <dbReference type="Pfam" id="PF01272"/>
    </source>
</evidence>
<dbReference type="InterPro" id="IPR018151">
    <property type="entry name" value="TF_GreA/GreB_CS"/>
</dbReference>